<sequence length="320" mass="34655">MLLGGPARYSLDQIADRVGISPQEASQVWMALGFPVDPAVAMFTDDDVAALTLFGGLVTDGIVDASTQLAIARSLGHSMARLAEWQVDVVAAHMIDKVRSTGGDHPSKETVEQVVRSVAEQTVPVLEKLQTFTWRRHLAAAAARSREGYEADSATRTLAVGFADMVNYTRLTRHMDSAELRSLLDPFESAATETITRHGGWLIKTLGDEVMFAANNAADAARIALDLQKARGADKETPDLRVGVAYGPVLQRFGDLYGSVVNVAARLTGVARPGTVLVDSQFAEELDGQRDFVFKSLRPVRVRGFSRLYAHVLRDSATTS</sequence>
<protein>
    <submittedName>
        <fullName evidence="3">Adenylate/guanylate cyclase domain-containing protein</fullName>
    </submittedName>
</protein>
<dbReference type="AlphaFoldDB" id="A0A848KCF2"/>
<dbReference type="EMBL" id="VCQU01000003">
    <property type="protein sequence ID" value="NMN95376.1"/>
    <property type="molecule type" value="Genomic_DNA"/>
</dbReference>
<gene>
    <name evidence="3" type="ORF">FGL95_10070</name>
</gene>
<evidence type="ECO:0000313" key="3">
    <source>
        <dbReference type="EMBL" id="NMN95376.1"/>
    </source>
</evidence>
<proteinExistence type="inferred from homology"/>
<reference evidence="3 4" key="2">
    <citation type="submission" date="2020-06" db="EMBL/GenBank/DDBJ databases">
        <title>Antribacter stalactiti gen. nov., sp. nov., a new member of the family Nacardiaceae isolated from a cave.</title>
        <authorList>
            <person name="Kim I.S."/>
        </authorList>
    </citation>
    <scope>NUCLEOTIDE SEQUENCE [LARGE SCALE GENOMIC DNA]</scope>
    <source>
        <strain evidence="3 4">YC2-7</strain>
    </source>
</reference>
<dbReference type="Gene3D" id="3.30.70.1230">
    <property type="entry name" value="Nucleotide cyclase"/>
    <property type="match status" value="1"/>
</dbReference>
<keyword evidence="4" id="KW-1185">Reference proteome</keyword>
<dbReference type="GO" id="GO:0035556">
    <property type="term" value="P:intracellular signal transduction"/>
    <property type="evidence" value="ECO:0007669"/>
    <property type="project" value="InterPro"/>
</dbReference>
<dbReference type="InterPro" id="IPR001054">
    <property type="entry name" value="A/G_cyclase"/>
</dbReference>
<dbReference type="SUPFAM" id="SSF55073">
    <property type="entry name" value="Nucleotide cyclase"/>
    <property type="match status" value="1"/>
</dbReference>
<dbReference type="InterPro" id="IPR029787">
    <property type="entry name" value="Nucleotide_cyclase"/>
</dbReference>
<dbReference type="PANTHER" id="PTHR43081:SF19">
    <property type="entry name" value="PH-SENSITIVE ADENYLATE CYCLASE RV1264"/>
    <property type="match status" value="1"/>
</dbReference>
<evidence type="ECO:0000259" key="2">
    <source>
        <dbReference type="PROSITE" id="PS50125"/>
    </source>
</evidence>
<dbReference type="PANTHER" id="PTHR43081">
    <property type="entry name" value="ADENYLATE CYCLASE, TERMINAL-DIFFERENTIATION SPECIFIC-RELATED"/>
    <property type="match status" value="1"/>
</dbReference>
<evidence type="ECO:0000313" key="4">
    <source>
        <dbReference type="Proteomes" id="UP000535543"/>
    </source>
</evidence>
<dbReference type="Pfam" id="PF00211">
    <property type="entry name" value="Guanylate_cyc"/>
    <property type="match status" value="1"/>
</dbReference>
<dbReference type="CDD" id="cd07302">
    <property type="entry name" value="CHD"/>
    <property type="match status" value="1"/>
</dbReference>
<comment type="similarity">
    <text evidence="1">Belongs to the adenylyl cyclase class-3 family.</text>
</comment>
<evidence type="ECO:0000256" key="1">
    <source>
        <dbReference type="ARBA" id="ARBA00005381"/>
    </source>
</evidence>
<reference evidence="3 4" key="1">
    <citation type="submission" date="2019-05" db="EMBL/GenBank/DDBJ databases">
        <authorList>
            <person name="Lee S.D."/>
        </authorList>
    </citation>
    <scope>NUCLEOTIDE SEQUENCE [LARGE SCALE GENOMIC DNA]</scope>
    <source>
        <strain evidence="3 4">YC2-7</strain>
    </source>
</reference>
<accession>A0A848KCF2</accession>
<dbReference type="Proteomes" id="UP000535543">
    <property type="component" value="Unassembled WGS sequence"/>
</dbReference>
<dbReference type="InterPro" id="IPR050697">
    <property type="entry name" value="Adenylyl/Guanylyl_Cyclase_3/4"/>
</dbReference>
<dbReference type="PROSITE" id="PS50125">
    <property type="entry name" value="GUANYLATE_CYCLASE_2"/>
    <property type="match status" value="1"/>
</dbReference>
<dbReference type="GO" id="GO:0004016">
    <property type="term" value="F:adenylate cyclase activity"/>
    <property type="evidence" value="ECO:0007669"/>
    <property type="project" value="UniProtKB-ARBA"/>
</dbReference>
<dbReference type="GO" id="GO:0006171">
    <property type="term" value="P:cAMP biosynthetic process"/>
    <property type="evidence" value="ECO:0007669"/>
    <property type="project" value="TreeGrafter"/>
</dbReference>
<dbReference type="SMART" id="SM00044">
    <property type="entry name" value="CYCc"/>
    <property type="match status" value="1"/>
</dbReference>
<feature type="domain" description="Guanylate cyclase" evidence="2">
    <location>
        <begin position="159"/>
        <end position="268"/>
    </location>
</feature>
<organism evidence="3 4">
    <name type="scientific">Antrihabitans stalactiti</name>
    <dbReference type="NCBI Taxonomy" id="2584121"/>
    <lineage>
        <taxon>Bacteria</taxon>
        <taxon>Bacillati</taxon>
        <taxon>Actinomycetota</taxon>
        <taxon>Actinomycetes</taxon>
        <taxon>Mycobacteriales</taxon>
        <taxon>Nocardiaceae</taxon>
        <taxon>Antrihabitans</taxon>
    </lineage>
</organism>
<name>A0A848KCF2_9NOCA</name>
<comment type="caution">
    <text evidence="3">The sequence shown here is derived from an EMBL/GenBank/DDBJ whole genome shotgun (WGS) entry which is preliminary data.</text>
</comment>